<evidence type="ECO:0000313" key="3">
    <source>
        <dbReference type="EMBL" id="CUU54634.1"/>
    </source>
</evidence>
<dbReference type="Proteomes" id="UP000198802">
    <property type="component" value="Unassembled WGS sequence"/>
</dbReference>
<dbReference type="AlphaFoldDB" id="A0A0S4QJD0"/>
<gene>
    <name evidence="3" type="ORF">Ga0074812_103124</name>
</gene>
<dbReference type="PANTHER" id="PTHR23248:SF9">
    <property type="entry name" value="PHOSPHOLIPID SCRAMBLASE"/>
    <property type="match status" value="1"/>
</dbReference>
<evidence type="ECO:0000259" key="2">
    <source>
        <dbReference type="Pfam" id="PF10708"/>
    </source>
</evidence>
<feature type="domain" description="DUF2510" evidence="2">
    <location>
        <begin position="8"/>
        <end position="39"/>
    </location>
</feature>
<keyword evidence="4" id="KW-1185">Reference proteome</keyword>
<dbReference type="SUPFAM" id="SSF54518">
    <property type="entry name" value="Tubby C-terminal domain-like"/>
    <property type="match status" value="1"/>
</dbReference>
<organism evidence="3 4">
    <name type="scientific">Parafrankia irregularis</name>
    <dbReference type="NCBI Taxonomy" id="795642"/>
    <lineage>
        <taxon>Bacteria</taxon>
        <taxon>Bacillati</taxon>
        <taxon>Actinomycetota</taxon>
        <taxon>Actinomycetes</taxon>
        <taxon>Frankiales</taxon>
        <taxon>Frankiaceae</taxon>
        <taxon>Parafrankia</taxon>
    </lineage>
</organism>
<dbReference type="SUPFAM" id="SSF81995">
    <property type="entry name" value="beta-sandwich domain of Sec23/24"/>
    <property type="match status" value="1"/>
</dbReference>
<dbReference type="EMBL" id="FAOZ01000003">
    <property type="protein sequence ID" value="CUU54634.1"/>
    <property type="molecule type" value="Genomic_DNA"/>
</dbReference>
<reference evidence="4" key="1">
    <citation type="submission" date="2015-11" db="EMBL/GenBank/DDBJ databases">
        <authorList>
            <person name="Varghese N."/>
        </authorList>
    </citation>
    <scope>NUCLEOTIDE SEQUENCE [LARGE SCALE GENOMIC DNA]</scope>
    <source>
        <strain evidence="4">DSM 45899</strain>
    </source>
</reference>
<name>A0A0S4QJD0_9ACTN</name>
<feature type="compositionally biased region" description="Low complexity" evidence="1">
    <location>
        <begin position="40"/>
        <end position="87"/>
    </location>
</feature>
<dbReference type="GO" id="GO:0017128">
    <property type="term" value="F:phospholipid scramblase activity"/>
    <property type="evidence" value="ECO:0007669"/>
    <property type="project" value="InterPro"/>
</dbReference>
<dbReference type="InterPro" id="IPR018929">
    <property type="entry name" value="DUF2510"/>
</dbReference>
<dbReference type="Pfam" id="PF10708">
    <property type="entry name" value="DUF2510"/>
    <property type="match status" value="1"/>
</dbReference>
<dbReference type="Pfam" id="PF03803">
    <property type="entry name" value="Scramblase"/>
    <property type="match status" value="1"/>
</dbReference>
<dbReference type="GO" id="GO:0005886">
    <property type="term" value="C:plasma membrane"/>
    <property type="evidence" value="ECO:0007669"/>
    <property type="project" value="TreeGrafter"/>
</dbReference>
<feature type="region of interest" description="Disordered" evidence="1">
    <location>
        <begin position="1"/>
        <end position="110"/>
    </location>
</feature>
<evidence type="ECO:0000256" key="1">
    <source>
        <dbReference type="SAM" id="MobiDB-lite"/>
    </source>
</evidence>
<dbReference type="InterPro" id="IPR025659">
    <property type="entry name" value="Tubby-like_C"/>
</dbReference>
<sequence>MGPMSTPPGWYDDPSGEPGTRWWDGNAWTSHTQPASPPHQQATAPAPLGPGTAPAGQTPVQQQHQQQYGQQPYGQPPAQQVAAQQPPGGWGGPQGYQPPPVQTSATPERIQRQVHERAGVHVPAQGGGTLFSEPVLVVNQKTKLIELTNEYAVFNQQGTQIGSVVEVGQSALKKAVRLVGSIDQYFTHRLEVRDTAGVPQLVLTRPRKLLKSKVIVELPDGREIGRIAQQNVFGKIRFSLEADGVSVGMIKAENWRAWNFSIVDQTDTEVARVTKTWEGLARTLFTSADNYVVQLHRPLPQPMLSLVVASALTIDTALKQDSRGFN</sequence>
<dbReference type="InterPro" id="IPR005552">
    <property type="entry name" value="Scramblase"/>
</dbReference>
<accession>A0A0S4QJD0</accession>
<dbReference type="PANTHER" id="PTHR23248">
    <property type="entry name" value="PHOSPHOLIPID SCRAMBLASE-RELATED"/>
    <property type="match status" value="1"/>
</dbReference>
<protein>
    <recommendedName>
        <fullName evidence="2">DUF2510 domain-containing protein</fullName>
    </recommendedName>
</protein>
<proteinExistence type="predicted"/>
<evidence type="ECO:0000313" key="4">
    <source>
        <dbReference type="Proteomes" id="UP000198802"/>
    </source>
</evidence>